<feature type="region of interest" description="Disordered" evidence="1">
    <location>
        <begin position="73"/>
        <end position="92"/>
    </location>
</feature>
<protein>
    <submittedName>
        <fullName evidence="3">Uncharacterized protein</fullName>
    </submittedName>
</protein>
<keyword evidence="2" id="KW-0472">Membrane</keyword>
<feature type="transmembrane region" description="Helical" evidence="2">
    <location>
        <begin position="252"/>
        <end position="276"/>
    </location>
</feature>
<organism evidence="3">
    <name type="scientific">Attheya septentrionalis</name>
    <dbReference type="NCBI Taxonomy" id="420275"/>
    <lineage>
        <taxon>Eukaryota</taxon>
        <taxon>Sar</taxon>
        <taxon>Stramenopiles</taxon>
        <taxon>Ochrophyta</taxon>
        <taxon>Bacillariophyta</taxon>
        <taxon>Coscinodiscophyceae</taxon>
        <taxon>Chaetocerotophycidae</taxon>
        <taxon>Chaetocerotales</taxon>
        <taxon>Attheyaceae</taxon>
        <taxon>Attheya</taxon>
    </lineage>
</organism>
<feature type="transmembrane region" description="Helical" evidence="2">
    <location>
        <begin position="146"/>
        <end position="168"/>
    </location>
</feature>
<evidence type="ECO:0000256" key="1">
    <source>
        <dbReference type="SAM" id="MobiDB-lite"/>
    </source>
</evidence>
<keyword evidence="2" id="KW-1133">Transmembrane helix</keyword>
<evidence type="ECO:0000256" key="2">
    <source>
        <dbReference type="SAM" id="Phobius"/>
    </source>
</evidence>
<feature type="transmembrane region" description="Helical" evidence="2">
    <location>
        <begin position="207"/>
        <end position="231"/>
    </location>
</feature>
<sequence>MRLRRFFKLRRSSKAKSETALASSETSSEFCTMESRTINTNEKAVTFVQEKIKMPFLKPSSTDTLDELMELKEEATVESESSNSEDAGGKSDELKMVLLTDDSSFSDSDDNPVDNLSTEEAGINSREVKAVAYVSKRDMTPTQERWNAITILPNPFVCVYFLLAGMWVSDELIMEAQDRVLSEFNDERMSECFSSSLFPHLYAMPPLPLIAIVAAIVVHAPFSFLYHWTYAHRLPPGMGRIEHWSRRLDNSFIHVASAFISYGTSGQLDFFLANLLFNMDCIYRQLFEPKVIPRRNQSRIFLSMVGYTLPVLRNGQVGLYLQIWAVLAISGWLFAAYPIGGWSHSAFHIGIAMLPPLLMKAALALPSSQDPIHFAAQCAAHQSIS</sequence>
<name>A0A7S2UH11_9STRA</name>
<reference evidence="3" key="1">
    <citation type="submission" date="2021-01" db="EMBL/GenBank/DDBJ databases">
        <authorList>
            <person name="Corre E."/>
            <person name="Pelletier E."/>
            <person name="Niang G."/>
            <person name="Scheremetjew M."/>
            <person name="Finn R."/>
            <person name="Kale V."/>
            <person name="Holt S."/>
            <person name="Cochrane G."/>
            <person name="Meng A."/>
            <person name="Brown T."/>
            <person name="Cohen L."/>
        </authorList>
    </citation>
    <scope>NUCLEOTIDE SEQUENCE</scope>
    <source>
        <strain evidence="3">CCMP2084</strain>
    </source>
</reference>
<keyword evidence="2" id="KW-0812">Transmembrane</keyword>
<evidence type="ECO:0000313" key="3">
    <source>
        <dbReference type="EMBL" id="CAD9819391.1"/>
    </source>
</evidence>
<feature type="transmembrane region" description="Helical" evidence="2">
    <location>
        <begin position="319"/>
        <end position="339"/>
    </location>
</feature>
<gene>
    <name evidence="3" type="ORF">ASEP1449_LOCUS11224</name>
</gene>
<proteinExistence type="predicted"/>
<dbReference type="AlphaFoldDB" id="A0A7S2UH11"/>
<dbReference type="EMBL" id="HBHQ01016802">
    <property type="protein sequence ID" value="CAD9819391.1"/>
    <property type="molecule type" value="Transcribed_RNA"/>
</dbReference>
<accession>A0A7S2UH11</accession>